<evidence type="ECO:0000313" key="2">
    <source>
        <dbReference type="EMBL" id="QGP93243.1"/>
    </source>
</evidence>
<dbReference type="Gene3D" id="3.20.20.210">
    <property type="match status" value="1"/>
</dbReference>
<dbReference type="SUPFAM" id="SSF51726">
    <property type="entry name" value="UROD/MetE-like"/>
    <property type="match status" value="1"/>
</dbReference>
<evidence type="ECO:0000313" key="3">
    <source>
        <dbReference type="Proteomes" id="UP000425916"/>
    </source>
</evidence>
<organism evidence="2 3">
    <name type="scientific">Neomoorella glycerini</name>
    <dbReference type="NCBI Taxonomy" id="55779"/>
    <lineage>
        <taxon>Bacteria</taxon>
        <taxon>Bacillati</taxon>
        <taxon>Bacillota</taxon>
        <taxon>Clostridia</taxon>
        <taxon>Neomoorellales</taxon>
        <taxon>Neomoorellaceae</taxon>
        <taxon>Neomoorella</taxon>
    </lineage>
</organism>
<feature type="domain" description="Uroporphyrinogen decarboxylase (URO-D)" evidence="1">
    <location>
        <begin position="166"/>
        <end position="371"/>
    </location>
</feature>
<dbReference type="PANTHER" id="PTHR47099:SF1">
    <property type="entry name" value="METHYLCOBAMIDE:COM METHYLTRANSFERASE MTBA"/>
    <property type="match status" value="1"/>
</dbReference>
<dbReference type="InterPro" id="IPR052024">
    <property type="entry name" value="Methanogen_methyltrans"/>
</dbReference>
<reference evidence="2 3" key="1">
    <citation type="submission" date="2019-11" db="EMBL/GenBank/DDBJ databases">
        <title>Genome sequence of Moorella glycerini DSM11254.</title>
        <authorList>
            <person name="Poehlein A."/>
            <person name="Boeer T."/>
            <person name="Daniel R."/>
        </authorList>
    </citation>
    <scope>NUCLEOTIDE SEQUENCE [LARGE SCALE GENOMIC DNA]</scope>
    <source>
        <strain evidence="2 3">DSM 11254</strain>
    </source>
</reference>
<dbReference type="InterPro" id="IPR038071">
    <property type="entry name" value="UROD/MetE-like_sf"/>
</dbReference>
<proteinExistence type="predicted"/>
<protein>
    <submittedName>
        <fullName evidence="2">Uroporphyrinogen decarboxylase</fullName>
    </submittedName>
</protein>
<dbReference type="GO" id="GO:0006779">
    <property type="term" value="P:porphyrin-containing compound biosynthetic process"/>
    <property type="evidence" value="ECO:0007669"/>
    <property type="project" value="InterPro"/>
</dbReference>
<dbReference type="GO" id="GO:0004853">
    <property type="term" value="F:uroporphyrinogen decarboxylase activity"/>
    <property type="evidence" value="ECO:0007669"/>
    <property type="project" value="InterPro"/>
</dbReference>
<dbReference type="RefSeq" id="WP_156274525.1">
    <property type="nucleotide sequence ID" value="NZ_CP046244.1"/>
</dbReference>
<dbReference type="InterPro" id="IPR000257">
    <property type="entry name" value="Uroporphyrinogen_deCOase"/>
</dbReference>
<evidence type="ECO:0000259" key="1">
    <source>
        <dbReference type="Pfam" id="PF01208"/>
    </source>
</evidence>
<dbReference type="AlphaFoldDB" id="A0A6I5ZT01"/>
<gene>
    <name evidence="2" type="ORF">MGLY_26500</name>
</gene>
<dbReference type="Proteomes" id="UP000425916">
    <property type="component" value="Chromosome"/>
</dbReference>
<dbReference type="PANTHER" id="PTHR47099">
    <property type="entry name" value="METHYLCOBAMIDE:COM METHYLTRANSFERASE MTBA"/>
    <property type="match status" value="1"/>
</dbReference>
<dbReference type="Pfam" id="PF01208">
    <property type="entry name" value="URO-D"/>
    <property type="match status" value="1"/>
</dbReference>
<sequence length="374" mass="42470">MAQMTSRERLLTALAKGVPDRLPATVHQWQPYHLERYMGGIDTLDAFQECGLDAVIQYFEAMGQFWVPGKVESKRYSDEWYDEVEIVNDDPEWMIVHHTIHTPKGTLTYKTEGNRYTVWITEFMIKKPEDIYLLKYMPVPKLDKNAIRKEYDRIGDRGILKGFVWGDQAGCWQHACVLYDTAPMIYAAMDDPAWVHEFLHILLEKKLQFIYESLRGAKFDLIETGGGASSSTVISPKMFEEFCLPYDKKIHDALHDVGHIASYHTCGGMLGLFDLIIATNTDCSETLAPKGVGGNIEGSELYEAMHGKVALIGGLDQYNILTNGTPEQVKQEVHRLFEIYGKGGGYIMMPADHFFDAPKENLLAYGEAVRECIY</sequence>
<name>A0A6I5ZT01_9FIRM</name>
<dbReference type="EMBL" id="CP046244">
    <property type="protein sequence ID" value="QGP93243.1"/>
    <property type="molecule type" value="Genomic_DNA"/>
</dbReference>
<keyword evidence="3" id="KW-1185">Reference proteome</keyword>
<accession>A0A6I5ZT01</accession>
<dbReference type="OrthoDB" id="9780425at2"/>